<keyword evidence="2" id="KW-1003">Cell membrane</keyword>
<dbReference type="InterPro" id="IPR004681">
    <property type="entry name" value="TRAP_DctM"/>
</dbReference>
<sequence>MVALIFSTFFPMMLIGVPVAFCLVLTTIFVYYQMGDPRLFMQIPQKMVASMEDPLLLAIPFFIMTGEVMNRAQITDKLMNLASALVGFMRGGLAHTNIVASMLFAGITGSAVSDTVAIGSIMIPAMNKQGYGETYSAAVTAASSVIGPIIPPSIPMLIYASVMNVSIAGLFLGGMVPGILVGLALMAAAYLVAVRKGYGERIPFIGVTNLLLAVARGVPALLMPVIIMGGILGGFFSPTQASAIAVLYGLFVGFIYYRTLKLKDLAPILKHTVRSTAMLMFLLACAKSFSWLVTYYNLVEHVASMFLAITDDKIIFLLIVNAILLVVGMFLDMGFAIIVLGPLMAPVAYKMGVDPIHFGLIMCVNLTIGLATPPFGLVLFAVCGICKTTLTKVSIGIMPFLLAEVVVLLLVTYVPEITMFFPKYFGFVN</sequence>
<dbReference type="NCBIfam" id="TIGR00786">
    <property type="entry name" value="dctM"/>
    <property type="match status" value="1"/>
</dbReference>
<evidence type="ECO:0000313" key="10">
    <source>
        <dbReference type="Proteomes" id="UP001366166"/>
    </source>
</evidence>
<evidence type="ECO:0000256" key="1">
    <source>
        <dbReference type="ARBA" id="ARBA00004429"/>
    </source>
</evidence>
<dbReference type="PANTHER" id="PTHR33362">
    <property type="entry name" value="SIALIC ACID TRAP TRANSPORTER PERMEASE PROTEIN SIAT-RELATED"/>
    <property type="match status" value="1"/>
</dbReference>
<comment type="subcellular location">
    <subcellularLocation>
        <location evidence="1">Cell inner membrane</location>
        <topology evidence="1">Multi-pass membrane protein</topology>
    </subcellularLocation>
</comment>
<feature type="transmembrane region" description="Helical" evidence="7">
    <location>
        <begin position="314"/>
        <end position="344"/>
    </location>
</feature>
<dbReference type="Pfam" id="PF06808">
    <property type="entry name" value="DctM"/>
    <property type="match status" value="1"/>
</dbReference>
<dbReference type="EMBL" id="AP028679">
    <property type="protein sequence ID" value="BEQ16934.1"/>
    <property type="molecule type" value="Genomic_DNA"/>
</dbReference>
<feature type="transmembrane region" description="Helical" evidence="7">
    <location>
        <begin position="356"/>
        <end position="381"/>
    </location>
</feature>
<organism evidence="9 10">
    <name type="scientific">Desulfoferula mesophila</name>
    <dbReference type="NCBI Taxonomy" id="3058419"/>
    <lineage>
        <taxon>Bacteria</taxon>
        <taxon>Pseudomonadati</taxon>
        <taxon>Thermodesulfobacteriota</taxon>
        <taxon>Desulfarculia</taxon>
        <taxon>Desulfarculales</taxon>
        <taxon>Desulfarculaceae</taxon>
        <taxon>Desulfoferula</taxon>
    </lineage>
</organism>
<evidence type="ECO:0000259" key="8">
    <source>
        <dbReference type="Pfam" id="PF06808"/>
    </source>
</evidence>
<dbReference type="GO" id="GO:0022857">
    <property type="term" value="F:transmembrane transporter activity"/>
    <property type="evidence" value="ECO:0007669"/>
    <property type="project" value="TreeGrafter"/>
</dbReference>
<feature type="transmembrane region" description="Helical" evidence="7">
    <location>
        <begin position="239"/>
        <end position="257"/>
    </location>
</feature>
<dbReference type="Proteomes" id="UP001366166">
    <property type="component" value="Chromosome"/>
</dbReference>
<feature type="transmembrane region" description="Helical" evidence="7">
    <location>
        <begin position="94"/>
        <end position="123"/>
    </location>
</feature>
<protein>
    <submittedName>
        <fullName evidence="9">ABC transporter permease</fullName>
    </submittedName>
</protein>
<evidence type="ECO:0000256" key="7">
    <source>
        <dbReference type="SAM" id="Phobius"/>
    </source>
</evidence>
<dbReference type="RefSeq" id="WP_338603486.1">
    <property type="nucleotide sequence ID" value="NZ_AP028679.1"/>
</dbReference>
<keyword evidence="6 7" id="KW-0472">Membrane</keyword>
<evidence type="ECO:0000256" key="5">
    <source>
        <dbReference type="ARBA" id="ARBA00022989"/>
    </source>
</evidence>
<dbReference type="AlphaFoldDB" id="A0AAU9EPJ1"/>
<evidence type="ECO:0000256" key="3">
    <source>
        <dbReference type="ARBA" id="ARBA00022519"/>
    </source>
</evidence>
<dbReference type="PIRSF" id="PIRSF006066">
    <property type="entry name" value="HI0050"/>
    <property type="match status" value="1"/>
</dbReference>
<dbReference type="InterPro" id="IPR010656">
    <property type="entry name" value="DctM"/>
</dbReference>
<keyword evidence="10" id="KW-1185">Reference proteome</keyword>
<dbReference type="PANTHER" id="PTHR33362:SF2">
    <property type="entry name" value="TRAP TRANSPORTER LARGE PERMEASE PROTEIN"/>
    <property type="match status" value="1"/>
</dbReference>
<keyword evidence="3" id="KW-0997">Cell inner membrane</keyword>
<feature type="transmembrane region" description="Helical" evidence="7">
    <location>
        <begin position="393"/>
        <end position="414"/>
    </location>
</feature>
<reference evidence="10" key="1">
    <citation type="journal article" date="2023" name="Arch. Microbiol.">
        <title>Desulfoferula mesophilus gen. nov. sp. nov., a mesophilic sulfate-reducing bacterium isolated from a brackish lake sediment.</title>
        <authorList>
            <person name="Watanabe T."/>
            <person name="Yabe T."/>
            <person name="Tsuji J.M."/>
            <person name="Fukui M."/>
        </authorList>
    </citation>
    <scope>NUCLEOTIDE SEQUENCE [LARGE SCALE GENOMIC DNA]</scope>
    <source>
        <strain evidence="10">12FAK</strain>
    </source>
</reference>
<keyword evidence="5 7" id="KW-1133">Transmembrane helix</keyword>
<dbReference type="GO" id="GO:0005886">
    <property type="term" value="C:plasma membrane"/>
    <property type="evidence" value="ECO:0007669"/>
    <property type="project" value="UniProtKB-SubCell"/>
</dbReference>
<name>A0AAU9EPJ1_9BACT</name>
<evidence type="ECO:0000256" key="2">
    <source>
        <dbReference type="ARBA" id="ARBA00022475"/>
    </source>
</evidence>
<keyword evidence="4 7" id="KW-0812">Transmembrane</keyword>
<feature type="transmembrane region" description="Helical" evidence="7">
    <location>
        <begin position="204"/>
        <end position="227"/>
    </location>
</feature>
<evidence type="ECO:0000256" key="6">
    <source>
        <dbReference type="ARBA" id="ARBA00023136"/>
    </source>
</evidence>
<proteinExistence type="predicted"/>
<feature type="transmembrane region" description="Helical" evidence="7">
    <location>
        <begin position="12"/>
        <end position="34"/>
    </location>
</feature>
<evidence type="ECO:0000256" key="4">
    <source>
        <dbReference type="ARBA" id="ARBA00022692"/>
    </source>
</evidence>
<accession>A0AAU9EPJ1</accession>
<feature type="transmembrane region" description="Helical" evidence="7">
    <location>
        <begin position="277"/>
        <end position="294"/>
    </location>
</feature>
<feature type="domain" description="TRAP C4-dicarboxylate transport system permease DctM subunit" evidence="8">
    <location>
        <begin position="8"/>
        <end position="417"/>
    </location>
</feature>
<feature type="transmembrane region" description="Helical" evidence="7">
    <location>
        <begin position="135"/>
        <end position="159"/>
    </location>
</feature>
<evidence type="ECO:0000313" key="9">
    <source>
        <dbReference type="EMBL" id="BEQ16934.1"/>
    </source>
</evidence>
<feature type="transmembrane region" description="Helical" evidence="7">
    <location>
        <begin position="165"/>
        <end position="192"/>
    </location>
</feature>
<gene>
    <name evidence="9" type="ORF">FAK_40000</name>
</gene>
<dbReference type="KEGG" id="dmp:FAK_40000"/>